<keyword evidence="2" id="KW-1185">Reference proteome</keyword>
<comment type="caution">
    <text evidence="1">The sequence shown here is derived from an EMBL/GenBank/DDBJ whole genome shotgun (WGS) entry which is preliminary data.</text>
</comment>
<protein>
    <submittedName>
        <fullName evidence="1">Uncharacterized protein</fullName>
    </submittedName>
</protein>
<reference evidence="1 2" key="1">
    <citation type="journal article" date="2019" name="Nat. Ecol. Evol.">
        <title>Megaphylogeny resolves global patterns of mushroom evolution.</title>
        <authorList>
            <person name="Varga T."/>
            <person name="Krizsan K."/>
            <person name="Foldi C."/>
            <person name="Dima B."/>
            <person name="Sanchez-Garcia M."/>
            <person name="Sanchez-Ramirez S."/>
            <person name="Szollosi G.J."/>
            <person name="Szarkandi J.G."/>
            <person name="Papp V."/>
            <person name="Albert L."/>
            <person name="Andreopoulos W."/>
            <person name="Angelini C."/>
            <person name="Antonin V."/>
            <person name="Barry K.W."/>
            <person name="Bougher N.L."/>
            <person name="Buchanan P."/>
            <person name="Buyck B."/>
            <person name="Bense V."/>
            <person name="Catcheside P."/>
            <person name="Chovatia M."/>
            <person name="Cooper J."/>
            <person name="Damon W."/>
            <person name="Desjardin D."/>
            <person name="Finy P."/>
            <person name="Geml J."/>
            <person name="Haridas S."/>
            <person name="Hughes K."/>
            <person name="Justo A."/>
            <person name="Karasinski D."/>
            <person name="Kautmanova I."/>
            <person name="Kiss B."/>
            <person name="Kocsube S."/>
            <person name="Kotiranta H."/>
            <person name="LaButti K.M."/>
            <person name="Lechner B.E."/>
            <person name="Liimatainen K."/>
            <person name="Lipzen A."/>
            <person name="Lukacs Z."/>
            <person name="Mihaltcheva S."/>
            <person name="Morgado L.N."/>
            <person name="Niskanen T."/>
            <person name="Noordeloos M.E."/>
            <person name="Ohm R.A."/>
            <person name="Ortiz-Santana B."/>
            <person name="Ovrebo C."/>
            <person name="Racz N."/>
            <person name="Riley R."/>
            <person name="Savchenko A."/>
            <person name="Shiryaev A."/>
            <person name="Soop K."/>
            <person name="Spirin V."/>
            <person name="Szebenyi C."/>
            <person name="Tomsovsky M."/>
            <person name="Tulloss R.E."/>
            <person name="Uehling J."/>
            <person name="Grigoriev I.V."/>
            <person name="Vagvolgyi C."/>
            <person name="Papp T."/>
            <person name="Martin F.M."/>
            <person name="Miettinen O."/>
            <person name="Hibbett D.S."/>
            <person name="Nagy L.G."/>
        </authorList>
    </citation>
    <scope>NUCLEOTIDE SEQUENCE [LARGE SCALE GENOMIC DNA]</scope>
    <source>
        <strain evidence="1 2">FP101781</strain>
    </source>
</reference>
<evidence type="ECO:0000313" key="1">
    <source>
        <dbReference type="EMBL" id="TEB26965.1"/>
    </source>
</evidence>
<dbReference type="PANTHER" id="PTHR38846">
    <property type="entry name" value="C3H1-TYPE DOMAIN-CONTAINING PROTEIN"/>
    <property type="match status" value="1"/>
</dbReference>
<proteinExistence type="predicted"/>
<dbReference type="AlphaFoldDB" id="A0A4Y7SYN1"/>
<dbReference type="OrthoDB" id="6105938at2759"/>
<dbReference type="EMBL" id="QPFP01000044">
    <property type="protein sequence ID" value="TEB26965.1"/>
    <property type="molecule type" value="Genomic_DNA"/>
</dbReference>
<accession>A0A4Y7SYN1</accession>
<evidence type="ECO:0000313" key="2">
    <source>
        <dbReference type="Proteomes" id="UP000298030"/>
    </source>
</evidence>
<name>A0A4Y7SYN1_COPMI</name>
<gene>
    <name evidence="1" type="ORF">FA13DRAFT_1691784</name>
</gene>
<dbReference type="Proteomes" id="UP000298030">
    <property type="component" value="Unassembled WGS sequence"/>
</dbReference>
<dbReference type="STRING" id="71717.A0A4Y7SYN1"/>
<dbReference type="PANTHER" id="PTHR38846:SF1">
    <property type="entry name" value="C3H1-TYPE DOMAIN-CONTAINING PROTEIN"/>
    <property type="match status" value="1"/>
</dbReference>
<sequence>MSFQYDCMMPPSQEFKRLTQHIEEKEPNNYHSNKEIKTAKSKFGKALTTQFTQSFGDELDSLDSWQALCRAVHMDPVPDTLEEAQIAFQRTHVNLVELTEVGFNSNLPITIFPTVKALSDYTLQNDLIFQRKFAKDGGFVVPPPS</sequence>
<organism evidence="1 2">
    <name type="scientific">Coprinellus micaceus</name>
    <name type="common">Glistening ink-cap mushroom</name>
    <name type="synonym">Coprinus micaceus</name>
    <dbReference type="NCBI Taxonomy" id="71717"/>
    <lineage>
        <taxon>Eukaryota</taxon>
        <taxon>Fungi</taxon>
        <taxon>Dikarya</taxon>
        <taxon>Basidiomycota</taxon>
        <taxon>Agaricomycotina</taxon>
        <taxon>Agaricomycetes</taxon>
        <taxon>Agaricomycetidae</taxon>
        <taxon>Agaricales</taxon>
        <taxon>Agaricineae</taxon>
        <taxon>Psathyrellaceae</taxon>
        <taxon>Coprinellus</taxon>
    </lineage>
</organism>